<gene>
    <name evidence="2" type="ORF">FWK35_00004114</name>
</gene>
<reference evidence="2 3" key="1">
    <citation type="submission" date="2019-08" db="EMBL/GenBank/DDBJ databases">
        <title>Whole genome of Aphis craccivora.</title>
        <authorList>
            <person name="Voronova N.V."/>
            <person name="Shulinski R.S."/>
            <person name="Bandarenka Y.V."/>
            <person name="Zhorov D.G."/>
            <person name="Warner D."/>
        </authorList>
    </citation>
    <scope>NUCLEOTIDE SEQUENCE [LARGE SCALE GENOMIC DNA]</scope>
    <source>
        <strain evidence="2">180601</strain>
        <tissue evidence="2">Whole Body</tissue>
    </source>
</reference>
<sequence>MTSSYYLFIKILLFIELAELCSKKHTFILPFSYCYTYSTTIPITKNDFKILFQKAFKKVKPESIINGFRAYGLTLLDSERSDECIDITMIVDKKILDDQKHLKIINRRYLKISPVLIKFLRNMSKSKKKILDNFTIRNKIQNTTKKKTSPVVEASLGI</sequence>
<name>A0A6G0YUR1_APHCR</name>
<accession>A0A6G0YUR1</accession>
<evidence type="ECO:0000256" key="1">
    <source>
        <dbReference type="SAM" id="SignalP"/>
    </source>
</evidence>
<keyword evidence="3" id="KW-1185">Reference proteome</keyword>
<feature type="chain" id="PRO_5026097515" evidence="1">
    <location>
        <begin position="24"/>
        <end position="158"/>
    </location>
</feature>
<protein>
    <submittedName>
        <fullName evidence="2">Uncharacterized protein</fullName>
    </submittedName>
</protein>
<organism evidence="2 3">
    <name type="scientific">Aphis craccivora</name>
    <name type="common">Cowpea aphid</name>
    <dbReference type="NCBI Taxonomy" id="307492"/>
    <lineage>
        <taxon>Eukaryota</taxon>
        <taxon>Metazoa</taxon>
        <taxon>Ecdysozoa</taxon>
        <taxon>Arthropoda</taxon>
        <taxon>Hexapoda</taxon>
        <taxon>Insecta</taxon>
        <taxon>Pterygota</taxon>
        <taxon>Neoptera</taxon>
        <taxon>Paraneoptera</taxon>
        <taxon>Hemiptera</taxon>
        <taxon>Sternorrhyncha</taxon>
        <taxon>Aphidomorpha</taxon>
        <taxon>Aphidoidea</taxon>
        <taxon>Aphididae</taxon>
        <taxon>Aphidini</taxon>
        <taxon>Aphis</taxon>
        <taxon>Aphis</taxon>
    </lineage>
</organism>
<dbReference type="EMBL" id="VUJU01002323">
    <property type="protein sequence ID" value="KAF0761693.1"/>
    <property type="molecule type" value="Genomic_DNA"/>
</dbReference>
<evidence type="ECO:0000313" key="2">
    <source>
        <dbReference type="EMBL" id="KAF0761693.1"/>
    </source>
</evidence>
<evidence type="ECO:0000313" key="3">
    <source>
        <dbReference type="Proteomes" id="UP000478052"/>
    </source>
</evidence>
<comment type="caution">
    <text evidence="2">The sequence shown here is derived from an EMBL/GenBank/DDBJ whole genome shotgun (WGS) entry which is preliminary data.</text>
</comment>
<keyword evidence="1" id="KW-0732">Signal</keyword>
<proteinExistence type="predicted"/>
<dbReference type="AlphaFoldDB" id="A0A6G0YUR1"/>
<dbReference type="Proteomes" id="UP000478052">
    <property type="component" value="Unassembled WGS sequence"/>
</dbReference>
<feature type="signal peptide" evidence="1">
    <location>
        <begin position="1"/>
        <end position="23"/>
    </location>
</feature>